<dbReference type="InterPro" id="IPR000524">
    <property type="entry name" value="Tscrpt_reg_HTH_GntR"/>
</dbReference>
<keyword evidence="1" id="KW-0805">Transcription regulation</keyword>
<organism evidence="5 6">
    <name type="scientific">Glutamicibacter mysorens</name>
    <dbReference type="NCBI Taxonomy" id="257984"/>
    <lineage>
        <taxon>Bacteria</taxon>
        <taxon>Bacillati</taxon>
        <taxon>Actinomycetota</taxon>
        <taxon>Actinomycetes</taxon>
        <taxon>Micrococcales</taxon>
        <taxon>Micrococcaceae</taxon>
        <taxon>Glutamicibacter</taxon>
    </lineage>
</organism>
<evidence type="ECO:0000256" key="3">
    <source>
        <dbReference type="ARBA" id="ARBA00023163"/>
    </source>
</evidence>
<feature type="domain" description="HTH gntR-type" evidence="4">
    <location>
        <begin position="13"/>
        <end position="83"/>
    </location>
</feature>
<comment type="caution">
    <text evidence="5">The sequence shown here is derived from an EMBL/GenBank/DDBJ whole genome shotgun (WGS) entry which is preliminary data.</text>
</comment>
<dbReference type="CDD" id="cd07377">
    <property type="entry name" value="WHTH_GntR"/>
    <property type="match status" value="1"/>
</dbReference>
<accession>A0ABX4MZP6</accession>
<dbReference type="SMART" id="SM00345">
    <property type="entry name" value="HTH_GNTR"/>
    <property type="match status" value="1"/>
</dbReference>
<dbReference type="Pfam" id="PF07729">
    <property type="entry name" value="FCD"/>
    <property type="match status" value="1"/>
</dbReference>
<dbReference type="InterPro" id="IPR011711">
    <property type="entry name" value="GntR_C"/>
</dbReference>
<dbReference type="GO" id="GO:0003677">
    <property type="term" value="F:DNA binding"/>
    <property type="evidence" value="ECO:0007669"/>
    <property type="project" value="UniProtKB-KW"/>
</dbReference>
<evidence type="ECO:0000259" key="4">
    <source>
        <dbReference type="PROSITE" id="PS50949"/>
    </source>
</evidence>
<dbReference type="Pfam" id="PF00392">
    <property type="entry name" value="GntR"/>
    <property type="match status" value="1"/>
</dbReference>
<proteinExistence type="predicted"/>
<name>A0ABX4MZP6_9MICC</name>
<dbReference type="SUPFAM" id="SSF48008">
    <property type="entry name" value="GntR ligand-binding domain-like"/>
    <property type="match status" value="1"/>
</dbReference>
<dbReference type="InterPro" id="IPR008920">
    <property type="entry name" value="TF_FadR/GntR_C"/>
</dbReference>
<keyword evidence="3" id="KW-0804">Transcription</keyword>
<dbReference type="Gene3D" id="1.10.10.10">
    <property type="entry name" value="Winged helix-like DNA-binding domain superfamily/Winged helix DNA-binding domain"/>
    <property type="match status" value="1"/>
</dbReference>
<dbReference type="InterPro" id="IPR036390">
    <property type="entry name" value="WH_DNA-bd_sf"/>
</dbReference>
<keyword evidence="2 5" id="KW-0238">DNA-binding</keyword>
<dbReference type="Gene3D" id="1.20.120.530">
    <property type="entry name" value="GntR ligand-binding domain-like"/>
    <property type="match status" value="1"/>
</dbReference>
<dbReference type="RefSeq" id="WP_083515602.1">
    <property type="nucleotide sequence ID" value="NZ_PGEY01000001.1"/>
</dbReference>
<dbReference type="EMBL" id="PGEY01000001">
    <property type="protein sequence ID" value="PJJ45056.1"/>
    <property type="molecule type" value="Genomic_DNA"/>
</dbReference>
<dbReference type="SMART" id="SM00895">
    <property type="entry name" value="FCD"/>
    <property type="match status" value="1"/>
</dbReference>
<dbReference type="PANTHER" id="PTHR43537">
    <property type="entry name" value="TRANSCRIPTIONAL REGULATOR, GNTR FAMILY"/>
    <property type="match status" value="1"/>
</dbReference>
<evidence type="ECO:0000256" key="1">
    <source>
        <dbReference type="ARBA" id="ARBA00023015"/>
    </source>
</evidence>
<evidence type="ECO:0000313" key="5">
    <source>
        <dbReference type="EMBL" id="PJJ45056.1"/>
    </source>
</evidence>
<keyword evidence="6" id="KW-1185">Reference proteome</keyword>
<dbReference type="SUPFAM" id="SSF46785">
    <property type="entry name" value="Winged helix' DNA-binding domain"/>
    <property type="match status" value="1"/>
</dbReference>
<dbReference type="PROSITE" id="PS50949">
    <property type="entry name" value="HTH_GNTR"/>
    <property type="match status" value="1"/>
</dbReference>
<dbReference type="PRINTS" id="PR00035">
    <property type="entry name" value="HTHGNTR"/>
</dbReference>
<evidence type="ECO:0000313" key="6">
    <source>
        <dbReference type="Proteomes" id="UP000229263"/>
    </source>
</evidence>
<dbReference type="InterPro" id="IPR036388">
    <property type="entry name" value="WH-like_DNA-bd_sf"/>
</dbReference>
<protein>
    <submittedName>
        <fullName evidence="5">DNA-binding FadR family transcriptional regulator</fullName>
    </submittedName>
</protein>
<dbReference type="Proteomes" id="UP000229263">
    <property type="component" value="Unassembled WGS sequence"/>
</dbReference>
<evidence type="ECO:0000256" key="2">
    <source>
        <dbReference type="ARBA" id="ARBA00023125"/>
    </source>
</evidence>
<reference evidence="5 6" key="1">
    <citation type="submission" date="2017-11" db="EMBL/GenBank/DDBJ databases">
        <title>Sequencing the genomes of 1000 actinobacteria strains.</title>
        <authorList>
            <person name="Klenk H.-P."/>
        </authorList>
    </citation>
    <scope>NUCLEOTIDE SEQUENCE [LARGE SCALE GENOMIC DNA]</scope>
    <source>
        <strain evidence="5 6">DSM 12798</strain>
    </source>
</reference>
<dbReference type="PANTHER" id="PTHR43537:SF5">
    <property type="entry name" value="UXU OPERON TRANSCRIPTIONAL REGULATOR"/>
    <property type="match status" value="1"/>
</dbReference>
<sequence length="256" mass="28044">MPQTPQVPAATKTRAFEAIVSRIENQVLNGELKIGDRLPGERELVTQFEVSRSSVREAMRVLESNGIIASRPGDPRGAVVLSPTSAPLRKMISRLATTSASSLADLLIYRMTMESSANSLAATRRSEADLLKLEKAMARMRAARSQSQSAFSQADLDFHDVIAQASGHALLQITGEAVRHSIEQLITSSIEQSADDEALMQRTLDHHHEVFLAIQNQDAHLAEHLARSSLFEYYGHLLNEDDRNALAALASFGQTT</sequence>
<gene>
    <name evidence="5" type="ORF">ATK23_2309</name>
</gene>